<dbReference type="AlphaFoldDB" id="A0AAE1NEH6"/>
<evidence type="ECO:0000313" key="3">
    <source>
        <dbReference type="Proteomes" id="UP001292094"/>
    </source>
</evidence>
<feature type="region of interest" description="Disordered" evidence="1">
    <location>
        <begin position="1"/>
        <end position="48"/>
    </location>
</feature>
<proteinExistence type="predicted"/>
<feature type="compositionally biased region" description="Pro residues" evidence="1">
    <location>
        <begin position="9"/>
        <end position="30"/>
    </location>
</feature>
<sequence>MERSLKSVTPPPPPPPLLPQDPQRTPPPLPQVDTQLSPTTGPPPGRTARLYTIEDILGRPQPQEQTVPQLPLTDPHTAGETVCVCVVEVIFFVSSVCLFVCGDEVSFCTTL</sequence>
<evidence type="ECO:0000313" key="2">
    <source>
        <dbReference type="EMBL" id="KAK4287665.1"/>
    </source>
</evidence>
<reference evidence="2" key="1">
    <citation type="submission" date="2023-11" db="EMBL/GenBank/DDBJ databases">
        <title>Genome assemblies of two species of porcelain crab, Petrolisthes cinctipes and Petrolisthes manimaculis (Anomura: Porcellanidae).</title>
        <authorList>
            <person name="Angst P."/>
        </authorList>
    </citation>
    <scope>NUCLEOTIDE SEQUENCE</scope>
    <source>
        <strain evidence="2">PB745_02</strain>
        <tissue evidence="2">Gill</tissue>
    </source>
</reference>
<evidence type="ECO:0000256" key="1">
    <source>
        <dbReference type="SAM" id="MobiDB-lite"/>
    </source>
</evidence>
<gene>
    <name evidence="2" type="ORF">Pmani_039266</name>
</gene>
<name>A0AAE1NEH6_9EUCA</name>
<keyword evidence="3" id="KW-1185">Reference proteome</keyword>
<organism evidence="2 3">
    <name type="scientific">Petrolisthes manimaculis</name>
    <dbReference type="NCBI Taxonomy" id="1843537"/>
    <lineage>
        <taxon>Eukaryota</taxon>
        <taxon>Metazoa</taxon>
        <taxon>Ecdysozoa</taxon>
        <taxon>Arthropoda</taxon>
        <taxon>Crustacea</taxon>
        <taxon>Multicrustacea</taxon>
        <taxon>Malacostraca</taxon>
        <taxon>Eumalacostraca</taxon>
        <taxon>Eucarida</taxon>
        <taxon>Decapoda</taxon>
        <taxon>Pleocyemata</taxon>
        <taxon>Anomura</taxon>
        <taxon>Galatheoidea</taxon>
        <taxon>Porcellanidae</taxon>
        <taxon>Petrolisthes</taxon>
    </lineage>
</organism>
<accession>A0AAE1NEH6</accession>
<dbReference type="Proteomes" id="UP001292094">
    <property type="component" value="Unassembled WGS sequence"/>
</dbReference>
<comment type="caution">
    <text evidence="2">The sequence shown here is derived from an EMBL/GenBank/DDBJ whole genome shotgun (WGS) entry which is preliminary data.</text>
</comment>
<dbReference type="EMBL" id="JAWZYT010006713">
    <property type="protein sequence ID" value="KAK4287665.1"/>
    <property type="molecule type" value="Genomic_DNA"/>
</dbReference>
<protein>
    <submittedName>
        <fullName evidence="2">Uncharacterized protein</fullName>
    </submittedName>
</protein>